<evidence type="ECO:0000256" key="1">
    <source>
        <dbReference type="ARBA" id="ARBA00004127"/>
    </source>
</evidence>
<dbReference type="GO" id="GO:0008137">
    <property type="term" value="F:NADH dehydrogenase (ubiquinone) activity"/>
    <property type="evidence" value="ECO:0007669"/>
    <property type="project" value="InterPro"/>
</dbReference>
<evidence type="ECO:0000256" key="4">
    <source>
        <dbReference type="ARBA" id="ARBA00022989"/>
    </source>
</evidence>
<dbReference type="AlphaFoldDB" id="E1IHS3"/>
<organism evidence="9 10">
    <name type="scientific">Oscillochloris trichoides DG-6</name>
    <dbReference type="NCBI Taxonomy" id="765420"/>
    <lineage>
        <taxon>Bacteria</taxon>
        <taxon>Bacillati</taxon>
        <taxon>Chloroflexota</taxon>
        <taxon>Chloroflexia</taxon>
        <taxon>Chloroflexales</taxon>
        <taxon>Chloroflexineae</taxon>
        <taxon>Oscillochloridaceae</taxon>
        <taxon>Oscillochloris</taxon>
    </lineage>
</organism>
<dbReference type="Proteomes" id="UP000054010">
    <property type="component" value="Unassembled WGS sequence"/>
</dbReference>
<dbReference type="InterPro" id="IPR003918">
    <property type="entry name" value="NADH_UbQ_OxRdtase"/>
</dbReference>
<feature type="transmembrane region" description="Helical" evidence="7">
    <location>
        <begin position="99"/>
        <end position="121"/>
    </location>
</feature>
<feature type="transmembrane region" description="Helical" evidence="7">
    <location>
        <begin position="254"/>
        <end position="274"/>
    </location>
</feature>
<keyword evidence="5 7" id="KW-0472">Membrane</keyword>
<feature type="transmembrane region" description="Helical" evidence="7">
    <location>
        <begin position="151"/>
        <end position="169"/>
    </location>
</feature>
<comment type="subcellular location">
    <subcellularLocation>
        <location evidence="1">Endomembrane system</location>
        <topology evidence="1">Multi-pass membrane protein</topology>
    </subcellularLocation>
    <subcellularLocation>
        <location evidence="6">Membrane</location>
        <topology evidence="6">Multi-pass membrane protein</topology>
    </subcellularLocation>
</comment>
<dbReference type="HOGENOM" id="CLU_007100_4_4_0"/>
<dbReference type="PANTHER" id="PTHR43507">
    <property type="entry name" value="NADH-UBIQUINONE OXIDOREDUCTASE CHAIN 4"/>
    <property type="match status" value="1"/>
</dbReference>
<feature type="transmembrane region" description="Helical" evidence="7">
    <location>
        <begin position="468"/>
        <end position="490"/>
    </location>
</feature>
<dbReference type="NCBIfam" id="TIGR01972">
    <property type="entry name" value="NDH_I_M"/>
    <property type="match status" value="1"/>
</dbReference>
<dbReference type="EMBL" id="ADVR01000120">
    <property type="protein sequence ID" value="EFO79260.1"/>
    <property type="molecule type" value="Genomic_DNA"/>
</dbReference>
<dbReference type="GO" id="GO:0042773">
    <property type="term" value="P:ATP synthesis coupled electron transport"/>
    <property type="evidence" value="ECO:0007669"/>
    <property type="project" value="InterPro"/>
</dbReference>
<evidence type="ECO:0000256" key="7">
    <source>
        <dbReference type="SAM" id="Phobius"/>
    </source>
</evidence>
<dbReference type="STRING" id="765420.OSCT_2923"/>
<feature type="transmembrane region" description="Helical" evidence="7">
    <location>
        <begin position="12"/>
        <end position="32"/>
    </location>
</feature>
<feature type="transmembrane region" description="Helical" evidence="7">
    <location>
        <begin position="128"/>
        <end position="145"/>
    </location>
</feature>
<dbReference type="GO" id="GO:0003954">
    <property type="term" value="F:NADH dehydrogenase activity"/>
    <property type="evidence" value="ECO:0007669"/>
    <property type="project" value="TreeGrafter"/>
</dbReference>
<evidence type="ECO:0000259" key="8">
    <source>
        <dbReference type="Pfam" id="PF00361"/>
    </source>
</evidence>
<sequence length="553" mass="59194">MPAYLIPSADGLPWLTLLLLTPLLGMVLVGIAGAMRLDDRIVKLGVLAWTGVPIALAALITAGFNPNATADGQAALQFVEKIPWIDSIRVDYFMAVDGLSLPMVLLTVVMTPLGVIASWGVNTRVKTHFALLLLLEAAMLGYFVALNFFFFFIFWEFSLVPAYFLIQLWGRENRRYAAFKFFIYTMAGSVGMLLLFQVIYLATRYAGAPTFDLITLGRLGQGLPVEGVTGSLRDVIFNYMQHLGVAESLGRYPLLYTSIAFWAIFIAFAIKLAVWPFHTWLPDAYSEAPVAGSVLLSAVMSKMGAYGMLRIMLPLVPDAAQYFAPVMGGLALVGIVAGAFGALANISGDVKRLIGYTSINHMGYVMLAIAAAAALPGGASQDSRAIAINGALMQMVAHGLSTGALFYLAGALQQRTGSWELNGLGGLRTVAPTFAGVMGMAMFANLGLPGLAGFVGEFFIFRGAWATLPLFTALAVIGLIITALALLIMYQRIFLGPTGEAAQGFADLRPMELWSTVPFLVLLLILGVYPAPIMNLANAAATQLVAVFLQALS</sequence>
<dbReference type="GO" id="GO:0048039">
    <property type="term" value="F:ubiquinone binding"/>
    <property type="evidence" value="ECO:0007669"/>
    <property type="project" value="TreeGrafter"/>
</dbReference>
<evidence type="ECO:0000256" key="3">
    <source>
        <dbReference type="ARBA" id="ARBA00022692"/>
    </source>
</evidence>
<keyword evidence="3 6" id="KW-0812">Transmembrane</keyword>
<keyword evidence="10" id="KW-1185">Reference proteome</keyword>
<dbReference type="InterPro" id="IPR010227">
    <property type="entry name" value="NADH_Q_OxRdtase_chainM/4"/>
</dbReference>
<feature type="transmembrane region" description="Helical" evidence="7">
    <location>
        <begin position="386"/>
        <end position="409"/>
    </location>
</feature>
<reference evidence="9 10" key="1">
    <citation type="journal article" date="2011" name="J. Bacteriol.">
        <title>Draft genome sequence of the anoxygenic filamentous phototrophic bacterium Oscillochloris trichoides subsp. DG-6.</title>
        <authorList>
            <person name="Kuznetsov B.B."/>
            <person name="Ivanovsky R.N."/>
            <person name="Keppen O.I."/>
            <person name="Sukhacheva M.V."/>
            <person name="Bumazhkin B.K."/>
            <person name="Patutina E.O."/>
            <person name="Beletsky A.V."/>
            <person name="Mardanov A.V."/>
            <person name="Baslerov R.V."/>
            <person name="Panteleeva A.N."/>
            <person name="Kolganova T.V."/>
            <person name="Ravin N.V."/>
            <person name="Skryabin K.G."/>
        </authorList>
    </citation>
    <scope>NUCLEOTIDE SEQUENCE [LARGE SCALE GENOMIC DNA]</scope>
    <source>
        <strain evidence="9 10">DG-6</strain>
    </source>
</reference>
<evidence type="ECO:0000256" key="2">
    <source>
        <dbReference type="ARBA" id="ARBA00009025"/>
    </source>
</evidence>
<feature type="transmembrane region" description="Helical" evidence="7">
    <location>
        <begin position="322"/>
        <end position="346"/>
    </location>
</feature>
<comment type="similarity">
    <text evidence="2">Belongs to the complex I subunit 4 family.</text>
</comment>
<feature type="transmembrane region" description="Helical" evidence="7">
    <location>
        <begin position="353"/>
        <end position="374"/>
    </location>
</feature>
<name>E1IHS3_9CHLR</name>
<comment type="caution">
    <text evidence="9">The sequence shown here is derived from an EMBL/GenBank/DDBJ whole genome shotgun (WGS) entry which is preliminary data.</text>
</comment>
<dbReference type="InterPro" id="IPR001750">
    <property type="entry name" value="ND/Mrp_TM"/>
</dbReference>
<feature type="transmembrane region" description="Helical" evidence="7">
    <location>
        <begin position="430"/>
        <end position="448"/>
    </location>
</feature>
<dbReference type="eggNOG" id="COG1008">
    <property type="taxonomic scope" value="Bacteria"/>
</dbReference>
<dbReference type="OrthoDB" id="9807568at2"/>
<feature type="transmembrane region" description="Helical" evidence="7">
    <location>
        <begin position="181"/>
        <end position="202"/>
    </location>
</feature>
<dbReference type="PRINTS" id="PR01437">
    <property type="entry name" value="NUOXDRDTASE4"/>
</dbReference>
<gene>
    <name evidence="9" type="ORF">OSCT_2923</name>
</gene>
<protein>
    <submittedName>
        <fullName evidence="9">Proton-translocating NADH-quinone oxidoreductase, chain M</fullName>
    </submittedName>
</protein>
<evidence type="ECO:0000256" key="5">
    <source>
        <dbReference type="ARBA" id="ARBA00023136"/>
    </source>
</evidence>
<keyword evidence="4 7" id="KW-1133">Transmembrane helix</keyword>
<evidence type="ECO:0000313" key="10">
    <source>
        <dbReference type="Proteomes" id="UP000054010"/>
    </source>
</evidence>
<dbReference type="PANTHER" id="PTHR43507:SF1">
    <property type="entry name" value="NADH-UBIQUINONE OXIDOREDUCTASE CHAIN 4"/>
    <property type="match status" value="1"/>
</dbReference>
<accession>E1IHS3</accession>
<feature type="transmembrane region" description="Helical" evidence="7">
    <location>
        <begin position="294"/>
        <end position="316"/>
    </location>
</feature>
<feature type="domain" description="NADH:quinone oxidoreductase/Mrp antiporter transmembrane" evidence="8">
    <location>
        <begin position="146"/>
        <end position="482"/>
    </location>
</feature>
<feature type="transmembrane region" description="Helical" evidence="7">
    <location>
        <begin position="44"/>
        <end position="64"/>
    </location>
</feature>
<dbReference type="GO" id="GO:0016020">
    <property type="term" value="C:membrane"/>
    <property type="evidence" value="ECO:0007669"/>
    <property type="project" value="UniProtKB-SubCell"/>
</dbReference>
<dbReference type="GO" id="GO:0012505">
    <property type="term" value="C:endomembrane system"/>
    <property type="evidence" value="ECO:0007669"/>
    <property type="project" value="UniProtKB-SubCell"/>
</dbReference>
<dbReference type="Pfam" id="PF00361">
    <property type="entry name" value="Proton_antipo_M"/>
    <property type="match status" value="1"/>
</dbReference>
<dbReference type="GO" id="GO:0015990">
    <property type="term" value="P:electron transport coupled proton transport"/>
    <property type="evidence" value="ECO:0007669"/>
    <property type="project" value="TreeGrafter"/>
</dbReference>
<evidence type="ECO:0000313" key="9">
    <source>
        <dbReference type="EMBL" id="EFO79260.1"/>
    </source>
</evidence>
<proteinExistence type="inferred from homology"/>
<evidence type="ECO:0000256" key="6">
    <source>
        <dbReference type="RuleBase" id="RU000320"/>
    </source>
</evidence>